<gene>
    <name evidence="1" type="ordered locus">Mahau_0345</name>
</gene>
<keyword evidence="2" id="KW-1185">Reference proteome</keyword>
<sequence>MRGLPNVVTQTANVPQDNSTGKEAVLLTSLPAKEDTATIAGGYRQRSLIENNGFRELKQATYLKYLLRGKGDRAENAAYIHTSCYVYLQTRCFMPF</sequence>
<proteinExistence type="predicted"/>
<dbReference type="EMBL" id="CP002360">
    <property type="protein sequence ID" value="AEE95561.1"/>
    <property type="molecule type" value="Genomic_DNA"/>
</dbReference>
<dbReference type="SUPFAM" id="SSF53098">
    <property type="entry name" value="Ribonuclease H-like"/>
    <property type="match status" value="1"/>
</dbReference>
<organism evidence="1 2">
    <name type="scientific">Mahella australiensis (strain DSM 15567 / CIP 107919 / 50-1 BON)</name>
    <dbReference type="NCBI Taxonomy" id="697281"/>
    <lineage>
        <taxon>Bacteria</taxon>
        <taxon>Bacillati</taxon>
        <taxon>Bacillota</taxon>
        <taxon>Clostridia</taxon>
        <taxon>Thermoanaerobacterales</taxon>
        <taxon>Thermoanaerobacterales Family IV. Incertae Sedis</taxon>
        <taxon>Mahella</taxon>
    </lineage>
</organism>
<evidence type="ECO:0000313" key="1">
    <source>
        <dbReference type="EMBL" id="AEE95561.1"/>
    </source>
</evidence>
<accession>F3ZXQ4</accession>
<dbReference type="Proteomes" id="UP000008457">
    <property type="component" value="Chromosome"/>
</dbReference>
<protein>
    <submittedName>
        <fullName evidence="1">Uncharacterized protein</fullName>
    </submittedName>
</protein>
<dbReference type="AlphaFoldDB" id="F3ZXQ4"/>
<dbReference type="RefSeq" id="WP_013779994.1">
    <property type="nucleotide sequence ID" value="NC_015520.1"/>
</dbReference>
<name>F3ZXQ4_MAHA5</name>
<reference evidence="1 2" key="2">
    <citation type="journal article" date="2011" name="Stand. Genomic Sci.">
        <title>Complete genome sequence of Mahella australiensis type strain (50-1 BON).</title>
        <authorList>
            <person name="Sikorski J."/>
            <person name="Teshima H."/>
            <person name="Nolan M."/>
            <person name="Lucas S."/>
            <person name="Hammon N."/>
            <person name="Deshpande S."/>
            <person name="Cheng J.F."/>
            <person name="Pitluck S."/>
            <person name="Liolios K."/>
            <person name="Pagani I."/>
            <person name="Ivanova N."/>
            <person name="Huntemann M."/>
            <person name="Mavromatis K."/>
            <person name="Ovchinikova G."/>
            <person name="Pati A."/>
            <person name="Tapia R."/>
            <person name="Han C."/>
            <person name="Goodwin L."/>
            <person name="Chen A."/>
            <person name="Palaniappan K."/>
            <person name="Land M."/>
            <person name="Hauser L."/>
            <person name="Ngatchou-Djao O.D."/>
            <person name="Rohde M."/>
            <person name="Pukall R."/>
            <person name="Spring S."/>
            <person name="Abt B."/>
            <person name="Goker M."/>
            <person name="Detter J.C."/>
            <person name="Woyke T."/>
            <person name="Bristow J."/>
            <person name="Markowitz V."/>
            <person name="Hugenholtz P."/>
            <person name="Eisen J.A."/>
            <person name="Kyrpides N.C."/>
            <person name="Klenk H.P."/>
            <person name="Lapidus A."/>
        </authorList>
    </citation>
    <scope>NUCLEOTIDE SEQUENCE [LARGE SCALE GENOMIC DNA]</scope>
    <source>
        <strain evidence="2">DSM 15567 / CIP 107919 / 50-1 BON</strain>
    </source>
</reference>
<reference evidence="2" key="1">
    <citation type="submission" date="2010-11" db="EMBL/GenBank/DDBJ databases">
        <title>The complete genome of Mahella australiensis DSM 15567.</title>
        <authorList>
            <consortium name="US DOE Joint Genome Institute (JGI-PGF)"/>
            <person name="Lucas S."/>
            <person name="Copeland A."/>
            <person name="Lapidus A."/>
            <person name="Bruce D."/>
            <person name="Goodwin L."/>
            <person name="Pitluck S."/>
            <person name="Kyrpides N."/>
            <person name="Mavromatis K."/>
            <person name="Pagani I."/>
            <person name="Ivanova N."/>
            <person name="Teshima H."/>
            <person name="Brettin T."/>
            <person name="Detter J.C."/>
            <person name="Han C."/>
            <person name="Tapia R."/>
            <person name="Land M."/>
            <person name="Hauser L."/>
            <person name="Markowitz V."/>
            <person name="Cheng J.-F."/>
            <person name="Hugenholtz P."/>
            <person name="Woyke T."/>
            <person name="Wu D."/>
            <person name="Spring S."/>
            <person name="Pukall R."/>
            <person name="Steenblock K."/>
            <person name="Schneider S."/>
            <person name="Klenk H.-P."/>
            <person name="Eisen J.A."/>
        </authorList>
    </citation>
    <scope>NUCLEOTIDE SEQUENCE [LARGE SCALE GENOMIC DNA]</scope>
    <source>
        <strain evidence="2">DSM 15567 / CIP 107919 / 50-1 BON</strain>
    </source>
</reference>
<dbReference type="InterPro" id="IPR012337">
    <property type="entry name" value="RNaseH-like_sf"/>
</dbReference>
<dbReference type="HOGENOM" id="CLU_2356407_0_0_9"/>
<evidence type="ECO:0000313" key="2">
    <source>
        <dbReference type="Proteomes" id="UP000008457"/>
    </source>
</evidence>
<dbReference type="KEGG" id="mas:Mahau_0345"/>